<dbReference type="Proteomes" id="UP000588068">
    <property type="component" value="Unassembled WGS sequence"/>
</dbReference>
<evidence type="ECO:0000259" key="7">
    <source>
        <dbReference type="Pfam" id="PF07715"/>
    </source>
</evidence>
<keyword evidence="5" id="KW-0732">Signal</keyword>
<dbReference type="Pfam" id="PF00593">
    <property type="entry name" value="TonB_dep_Rec_b-barrel"/>
    <property type="match status" value="1"/>
</dbReference>
<dbReference type="InterPro" id="IPR036942">
    <property type="entry name" value="Beta-barrel_TonB_sf"/>
</dbReference>
<dbReference type="PANTHER" id="PTHR47234:SF1">
    <property type="entry name" value="TONB-DEPENDENT RECEPTOR"/>
    <property type="match status" value="1"/>
</dbReference>
<dbReference type="SUPFAM" id="SSF56935">
    <property type="entry name" value="Porins"/>
    <property type="match status" value="1"/>
</dbReference>
<dbReference type="GO" id="GO:0009279">
    <property type="term" value="C:cell outer membrane"/>
    <property type="evidence" value="ECO:0007669"/>
    <property type="project" value="UniProtKB-SubCell"/>
</dbReference>
<gene>
    <name evidence="8" type="ORF">HNQ60_002349</name>
</gene>
<proteinExistence type="inferred from homology"/>
<evidence type="ECO:0000313" key="8">
    <source>
        <dbReference type="EMBL" id="MBB6093468.1"/>
    </source>
</evidence>
<evidence type="ECO:0000256" key="5">
    <source>
        <dbReference type="SAM" id="SignalP"/>
    </source>
</evidence>
<evidence type="ECO:0000256" key="1">
    <source>
        <dbReference type="ARBA" id="ARBA00004442"/>
    </source>
</evidence>
<feature type="chain" id="PRO_5032959983" evidence="5">
    <location>
        <begin position="31"/>
        <end position="1002"/>
    </location>
</feature>
<keyword evidence="8" id="KW-0675">Receptor</keyword>
<evidence type="ECO:0000259" key="6">
    <source>
        <dbReference type="Pfam" id="PF00593"/>
    </source>
</evidence>
<keyword evidence="4" id="KW-0798">TonB box</keyword>
<dbReference type="EMBL" id="JACHHZ010000003">
    <property type="protein sequence ID" value="MBB6093468.1"/>
    <property type="molecule type" value="Genomic_DNA"/>
</dbReference>
<accession>A0A841HMR2</accession>
<protein>
    <submittedName>
        <fullName evidence="8">Outer membrane receptor protein involved in Fe transport</fullName>
    </submittedName>
</protein>
<dbReference type="Pfam" id="PF07715">
    <property type="entry name" value="Plug"/>
    <property type="match status" value="1"/>
</dbReference>
<dbReference type="Gene3D" id="2.40.170.20">
    <property type="entry name" value="TonB-dependent receptor, beta-barrel domain"/>
    <property type="match status" value="1"/>
</dbReference>
<dbReference type="Gene3D" id="2.170.130.10">
    <property type="entry name" value="TonB-dependent receptor, plug domain"/>
    <property type="match status" value="1"/>
</dbReference>
<evidence type="ECO:0000256" key="3">
    <source>
        <dbReference type="ARBA" id="ARBA00023237"/>
    </source>
</evidence>
<feature type="signal peptide" evidence="5">
    <location>
        <begin position="1"/>
        <end position="30"/>
    </location>
</feature>
<evidence type="ECO:0000256" key="2">
    <source>
        <dbReference type="ARBA" id="ARBA00023136"/>
    </source>
</evidence>
<evidence type="ECO:0000256" key="4">
    <source>
        <dbReference type="RuleBase" id="RU003357"/>
    </source>
</evidence>
<dbReference type="InterPro" id="IPR037066">
    <property type="entry name" value="Plug_dom_sf"/>
</dbReference>
<keyword evidence="3" id="KW-0998">Cell outer membrane</keyword>
<dbReference type="RefSeq" id="WP_184331921.1">
    <property type="nucleotide sequence ID" value="NZ_JACHHZ010000003.1"/>
</dbReference>
<keyword evidence="2 4" id="KW-0472">Membrane</keyword>
<name>A0A841HMR2_9GAMM</name>
<dbReference type="PANTHER" id="PTHR47234">
    <property type="match status" value="1"/>
</dbReference>
<reference evidence="8 9" key="1">
    <citation type="submission" date="2020-08" db="EMBL/GenBank/DDBJ databases">
        <title>Genomic Encyclopedia of Type Strains, Phase IV (KMG-IV): sequencing the most valuable type-strain genomes for metagenomic binning, comparative biology and taxonomic classification.</title>
        <authorList>
            <person name="Goeker M."/>
        </authorList>
    </citation>
    <scope>NUCLEOTIDE SEQUENCE [LARGE SCALE GENOMIC DNA]</scope>
    <source>
        <strain evidence="8 9">DSM 26723</strain>
    </source>
</reference>
<comment type="subcellular location">
    <subcellularLocation>
        <location evidence="1 4">Cell outer membrane</location>
    </subcellularLocation>
</comment>
<keyword evidence="9" id="KW-1185">Reference proteome</keyword>
<comment type="caution">
    <text evidence="8">The sequence shown here is derived from an EMBL/GenBank/DDBJ whole genome shotgun (WGS) entry which is preliminary data.</text>
</comment>
<dbReference type="InterPro" id="IPR000531">
    <property type="entry name" value="Beta-barrel_TonB"/>
</dbReference>
<organism evidence="8 9">
    <name type="scientific">Povalibacter uvarum</name>
    <dbReference type="NCBI Taxonomy" id="732238"/>
    <lineage>
        <taxon>Bacteria</taxon>
        <taxon>Pseudomonadati</taxon>
        <taxon>Pseudomonadota</taxon>
        <taxon>Gammaproteobacteria</taxon>
        <taxon>Steroidobacterales</taxon>
        <taxon>Steroidobacteraceae</taxon>
        <taxon>Povalibacter</taxon>
    </lineage>
</organism>
<dbReference type="AlphaFoldDB" id="A0A841HMR2"/>
<feature type="domain" description="TonB-dependent receptor plug" evidence="7">
    <location>
        <begin position="52"/>
        <end position="161"/>
    </location>
</feature>
<evidence type="ECO:0000313" key="9">
    <source>
        <dbReference type="Proteomes" id="UP000588068"/>
    </source>
</evidence>
<feature type="domain" description="TonB-dependent receptor-like beta-barrel" evidence="6">
    <location>
        <begin position="447"/>
        <end position="967"/>
    </location>
</feature>
<sequence>MNRYTKARSRRYSGYPAFLLMPCLATTALAQTAATGLEEVVVTGSHIRRDNFDLTSPLDVVSNVDIAQTGAAKIGETLYNQTFNFGVSRVQNFLGGTQLTDGTATNSNLRGLGVGATLNLMNGKRTLTNANFGYPQMAIERIETLLDGASALYGSNAIGGVQNFVPYTRYNGLEVMADYRQREDGGGAETLFGVMGGFSSETDNFVFAFELQDRDAILTYDIPYFTNVAASASGAGHPGTYFVPTRDANGVLNRNPTTGAVVTPATPDPTCGNQTNNPGNVNSIPGNRRFGVVNGTTCSFYFGEFWDYIPDLEAMKFYAHYDHEFNDRLRMNFEAIFDQATDTRRGSPVDFGANANIVHNILSNGVIPGEHPGNPFRAMNSAGQPLFAQDANGDGVPDRNPATNEVILSGAPTDPSSGVAFNEDVRISGWRPLGKDFQGLPGVSNDDNSSPLINKPTFSRYNGGLEVKVTDNWFLDADYTYNQYKDLQTRADASPNAIALGLEGRLGPNQNMWFNPFGTSQIECQNRVCGSTITSSTSAAYNSQFVMDQVAYRSTWNSDTTMQIFDLVMSSGKLFSLPGGEAGLAVGYQWLDYEEDYYADSHRAGCDSWSLGCDSDFNEGRVTNSYFAEIDLPLMDNKAGNLSVNLAGRYTEVEELESFDPKVGIVYSPLDMLSLRASWGTSFQAPSLREQKSIVNVTRETADPTCANSGGNCSPATRNFVVNSVAGDPLLEPETAESFNVGFTVRLLDGDLILQADWVNIDFTDRITQFPGDAILNADAANYRTYFTAQCGATPTQACLSTAHAAWVGGLNSPLIEHAGFDLSRIITSYINAASVETTQIDMSVDYALDLGGAGQLRLGASATNIQQFEYQSVQNGPITDAKGKVNEGTAYPALPEWRVAPQVSWTLGAHNVTLLGEYHTSVFVRMVGPNELTLPAYSRFNLAYSFRFNDFLSDNSEGSITVGAFNAFDQLATPYNTAGGYNSQLEDPIGRTWYARFTQSF</sequence>
<dbReference type="InterPro" id="IPR012910">
    <property type="entry name" value="Plug_dom"/>
</dbReference>
<comment type="similarity">
    <text evidence="4">Belongs to the TonB-dependent receptor family.</text>
</comment>